<protein>
    <submittedName>
        <fullName evidence="4">Glycosyltransferase family 4 protein</fullName>
        <ecNumber evidence="4">2.4.-.-</ecNumber>
    </submittedName>
</protein>
<name>A0ABV8QLZ1_9GAMM</name>
<sequence length="634" mass="68349">MASSEAPWTVMVPGDPGQLTGGYGYVREIVQGLEQLGQPVRLKGLAGRFPDVDQQARQSLEDALSALPAHATAIVDGLALGGCPEAAERHGHRLNLVALVHHPLADETGLSGETQRHFFETERRALAAVRRVITTSQTTAAGLSRYQVPAGRIATVPPGVQRPAQRPERVPTTPTDLRILCLAHLSPRKAQHQLVAALAQLPGPGWHCELAGSMSRDPDYAAEVRQQIEALGLADQIQLTGELSGPALVQSFRRANLFVLPSLYEGYGMVIDEALAHGLPVISSDGGALAVTADRPGCLIYPAGDVATLTGLLEERVRHPAMLTHQRKAALDSAGRLRSWREAAEEFRLAVVQALPTGSDFDASWLALREPADHAARSDALTLQALGWLRARGQAAPVIADIGSGTGSNWRYLNRALAAAGQDDCQWHLFDQDARLLAGVPRTESGPIIHVERLQATTLGQCLPRPLNLLTASALIDLVSRNWLDALAGAAADRQAAVLIVLSYAGHFRLLPEHRADDALRHWVNQHQHGDKGTGAACGPDASEYLARALKGMGYRVTSEPSVWHLDNAQSALQRALMEGWVEAARAQLLSETKDSPPDSRWLDQWLAERARQADQGQLVIEVDHIDLLGVPES</sequence>
<dbReference type="Pfam" id="PF00534">
    <property type="entry name" value="Glycos_transf_1"/>
    <property type="match status" value="1"/>
</dbReference>
<keyword evidence="5" id="KW-1185">Reference proteome</keyword>
<accession>A0ABV8QLZ1</accession>
<dbReference type="PANTHER" id="PTHR46401:SF2">
    <property type="entry name" value="GLYCOSYLTRANSFERASE WBBK-RELATED"/>
    <property type="match status" value="1"/>
</dbReference>
<evidence type="ECO:0000256" key="1">
    <source>
        <dbReference type="ARBA" id="ARBA00022679"/>
    </source>
</evidence>
<dbReference type="SUPFAM" id="SSF53756">
    <property type="entry name" value="UDP-Glycosyltransferase/glycogen phosphorylase"/>
    <property type="match status" value="1"/>
</dbReference>
<feature type="domain" description="Glycosyl transferase family 1" evidence="2">
    <location>
        <begin position="175"/>
        <end position="293"/>
    </location>
</feature>
<dbReference type="InterPro" id="IPR028098">
    <property type="entry name" value="Glyco_trans_4-like_N"/>
</dbReference>
<proteinExistence type="predicted"/>
<evidence type="ECO:0000313" key="5">
    <source>
        <dbReference type="Proteomes" id="UP001595798"/>
    </source>
</evidence>
<dbReference type="EC" id="2.4.-.-" evidence="4"/>
<evidence type="ECO:0000313" key="4">
    <source>
        <dbReference type="EMBL" id="MFC4261129.1"/>
    </source>
</evidence>
<dbReference type="GO" id="GO:0016757">
    <property type="term" value="F:glycosyltransferase activity"/>
    <property type="evidence" value="ECO:0007669"/>
    <property type="project" value="UniProtKB-KW"/>
</dbReference>
<organism evidence="4 5">
    <name type="scientific">Marinobacter lacisalsi</name>
    <dbReference type="NCBI Taxonomy" id="475979"/>
    <lineage>
        <taxon>Bacteria</taxon>
        <taxon>Pseudomonadati</taxon>
        <taxon>Pseudomonadota</taxon>
        <taxon>Gammaproteobacteria</taxon>
        <taxon>Pseudomonadales</taxon>
        <taxon>Marinobacteraceae</taxon>
        <taxon>Marinobacter</taxon>
    </lineage>
</organism>
<feature type="domain" description="Glycosyltransferase subfamily 4-like N-terminal" evidence="3">
    <location>
        <begin position="87"/>
        <end position="160"/>
    </location>
</feature>
<dbReference type="Gene3D" id="3.40.50.2000">
    <property type="entry name" value="Glycogen Phosphorylase B"/>
    <property type="match status" value="2"/>
</dbReference>
<comment type="caution">
    <text evidence="4">The sequence shown here is derived from an EMBL/GenBank/DDBJ whole genome shotgun (WGS) entry which is preliminary data.</text>
</comment>
<dbReference type="InterPro" id="IPR001296">
    <property type="entry name" value="Glyco_trans_1"/>
</dbReference>
<dbReference type="Pfam" id="PF13439">
    <property type="entry name" value="Glyco_transf_4"/>
    <property type="match status" value="1"/>
</dbReference>
<dbReference type="RefSeq" id="WP_379890365.1">
    <property type="nucleotide sequence ID" value="NZ_JBHSDI010000064.1"/>
</dbReference>
<keyword evidence="4" id="KW-0328">Glycosyltransferase</keyword>
<evidence type="ECO:0000259" key="3">
    <source>
        <dbReference type="Pfam" id="PF13439"/>
    </source>
</evidence>
<reference evidence="5" key="1">
    <citation type="journal article" date="2019" name="Int. J. Syst. Evol. Microbiol.">
        <title>The Global Catalogue of Microorganisms (GCM) 10K type strain sequencing project: providing services to taxonomists for standard genome sequencing and annotation.</title>
        <authorList>
            <consortium name="The Broad Institute Genomics Platform"/>
            <consortium name="The Broad Institute Genome Sequencing Center for Infectious Disease"/>
            <person name="Wu L."/>
            <person name="Ma J."/>
        </authorList>
    </citation>
    <scope>NUCLEOTIDE SEQUENCE [LARGE SCALE GENOMIC DNA]</scope>
    <source>
        <strain evidence="5">CECT 7297</strain>
    </source>
</reference>
<dbReference type="EMBL" id="JBHSDI010000064">
    <property type="protein sequence ID" value="MFC4261129.1"/>
    <property type="molecule type" value="Genomic_DNA"/>
</dbReference>
<keyword evidence="1 4" id="KW-0808">Transferase</keyword>
<dbReference type="PANTHER" id="PTHR46401">
    <property type="entry name" value="GLYCOSYLTRANSFERASE WBBK-RELATED"/>
    <property type="match status" value="1"/>
</dbReference>
<dbReference type="Proteomes" id="UP001595798">
    <property type="component" value="Unassembled WGS sequence"/>
</dbReference>
<gene>
    <name evidence="4" type="ORF">ACFOZ5_19080</name>
</gene>
<evidence type="ECO:0000259" key="2">
    <source>
        <dbReference type="Pfam" id="PF00534"/>
    </source>
</evidence>
<dbReference type="CDD" id="cd03801">
    <property type="entry name" value="GT4_PimA-like"/>
    <property type="match status" value="1"/>
</dbReference>